<evidence type="ECO:0000313" key="2">
    <source>
        <dbReference type="Proteomes" id="UP001355207"/>
    </source>
</evidence>
<evidence type="ECO:0000313" key="1">
    <source>
        <dbReference type="EMBL" id="WWC86337.1"/>
    </source>
</evidence>
<dbReference type="RefSeq" id="XP_066073100.1">
    <property type="nucleotide sequence ID" value="XM_066217003.1"/>
</dbReference>
<dbReference type="Proteomes" id="UP001355207">
    <property type="component" value="Chromosome 1"/>
</dbReference>
<reference evidence="1 2" key="1">
    <citation type="submission" date="2024-01" db="EMBL/GenBank/DDBJ databases">
        <title>Comparative genomics of Cryptococcus and Kwoniella reveals pathogenesis evolution and contrasting modes of karyotype evolution via chromosome fusion or intercentromeric recombination.</title>
        <authorList>
            <person name="Coelho M.A."/>
            <person name="David-Palma M."/>
            <person name="Shea T."/>
            <person name="Bowers K."/>
            <person name="McGinley-Smith S."/>
            <person name="Mohammad A.W."/>
            <person name="Gnirke A."/>
            <person name="Yurkov A.M."/>
            <person name="Nowrousian M."/>
            <person name="Sun S."/>
            <person name="Cuomo C.A."/>
            <person name="Heitman J."/>
        </authorList>
    </citation>
    <scope>NUCLEOTIDE SEQUENCE [LARGE SCALE GENOMIC DNA]</scope>
    <source>
        <strain evidence="1 2">CBS 6074</strain>
    </source>
</reference>
<name>A0AAX4JND4_9TREE</name>
<gene>
    <name evidence="1" type="ORF">L201_001210</name>
</gene>
<protein>
    <submittedName>
        <fullName evidence="1">Uncharacterized protein</fullName>
    </submittedName>
</protein>
<sequence>MSYIANFRQKHQIPNNSVNRVTKDITSILKRLASRSGTINLEDHVDYKSDYPYQGRTIHFPSSTEGRSFIKPIGQIEGNTDSGSNEYIASKEFQTKPIENGPLVNYVHESSSILGQFQSELEDSVWNSLNRDMVDYVLAGDPKDERLEKLHCFLAQDSVKEDLSTINGTN</sequence>
<dbReference type="AlphaFoldDB" id="A0AAX4JND4"/>
<accession>A0AAX4JND4</accession>
<proteinExistence type="predicted"/>
<organism evidence="1 2">
    <name type="scientific">Kwoniella dendrophila CBS 6074</name>
    <dbReference type="NCBI Taxonomy" id="1295534"/>
    <lineage>
        <taxon>Eukaryota</taxon>
        <taxon>Fungi</taxon>
        <taxon>Dikarya</taxon>
        <taxon>Basidiomycota</taxon>
        <taxon>Agaricomycotina</taxon>
        <taxon>Tremellomycetes</taxon>
        <taxon>Tremellales</taxon>
        <taxon>Cryptococcaceae</taxon>
        <taxon>Kwoniella</taxon>
    </lineage>
</organism>
<dbReference type="EMBL" id="CP144098">
    <property type="protein sequence ID" value="WWC86337.1"/>
    <property type="molecule type" value="Genomic_DNA"/>
</dbReference>
<keyword evidence="2" id="KW-1185">Reference proteome</keyword>
<dbReference type="GeneID" id="91091882"/>